<organism evidence="13 14">
    <name type="scientific">Anabas testudineus</name>
    <name type="common">Climbing perch</name>
    <name type="synonym">Anthias testudineus</name>
    <dbReference type="NCBI Taxonomy" id="64144"/>
    <lineage>
        <taxon>Eukaryota</taxon>
        <taxon>Metazoa</taxon>
        <taxon>Chordata</taxon>
        <taxon>Craniata</taxon>
        <taxon>Vertebrata</taxon>
        <taxon>Euteleostomi</taxon>
        <taxon>Actinopterygii</taxon>
        <taxon>Neopterygii</taxon>
        <taxon>Teleostei</taxon>
        <taxon>Neoteleostei</taxon>
        <taxon>Acanthomorphata</taxon>
        <taxon>Anabantaria</taxon>
        <taxon>Anabantiformes</taxon>
        <taxon>Anabantoidei</taxon>
        <taxon>Anabantidae</taxon>
        <taxon>Anabas</taxon>
    </lineage>
</organism>
<reference evidence="13" key="1">
    <citation type="submission" date="2021-04" db="EMBL/GenBank/DDBJ databases">
        <authorList>
            <consortium name="Wellcome Sanger Institute Data Sharing"/>
        </authorList>
    </citation>
    <scope>NUCLEOTIDE SEQUENCE [LARGE SCALE GENOMIC DNA]</scope>
</reference>
<evidence type="ECO:0000256" key="7">
    <source>
        <dbReference type="ARBA" id="ARBA00022990"/>
    </source>
</evidence>
<evidence type="ECO:0000256" key="9">
    <source>
        <dbReference type="ARBA" id="ARBA00023128"/>
    </source>
</evidence>
<dbReference type="SUPFAM" id="SSF48403">
    <property type="entry name" value="Ankyrin repeat"/>
    <property type="match status" value="1"/>
</dbReference>
<dbReference type="NCBIfam" id="TIGR03814">
    <property type="entry name" value="Gln_ase"/>
    <property type="match status" value="1"/>
</dbReference>
<dbReference type="Proteomes" id="UP000265040">
    <property type="component" value="Chromosome 21"/>
</dbReference>
<reference evidence="13" key="3">
    <citation type="submission" date="2025-09" db="UniProtKB">
        <authorList>
            <consortium name="Ensembl"/>
        </authorList>
    </citation>
    <scope>IDENTIFICATION</scope>
</reference>
<protein>
    <recommendedName>
        <fullName evidence="3">glutaminase</fullName>
        <ecNumber evidence="3">3.5.1.2</ecNumber>
    </recommendedName>
</protein>
<dbReference type="InterPro" id="IPR002110">
    <property type="entry name" value="Ankyrin_rpt"/>
</dbReference>
<keyword evidence="8 11" id="KW-0040">ANK repeat</keyword>
<keyword evidence="14" id="KW-1185">Reference proteome</keyword>
<keyword evidence="4" id="KW-0677">Repeat</keyword>
<dbReference type="GO" id="GO:0006543">
    <property type="term" value="P:L-glutamine catabolic process"/>
    <property type="evidence" value="ECO:0007669"/>
    <property type="project" value="TreeGrafter"/>
</dbReference>
<dbReference type="PROSITE" id="PS50297">
    <property type="entry name" value="ANK_REP_REGION"/>
    <property type="match status" value="1"/>
</dbReference>
<evidence type="ECO:0000256" key="4">
    <source>
        <dbReference type="ARBA" id="ARBA00022737"/>
    </source>
</evidence>
<evidence type="ECO:0000256" key="2">
    <source>
        <dbReference type="ARBA" id="ARBA00011076"/>
    </source>
</evidence>
<evidence type="ECO:0000313" key="14">
    <source>
        <dbReference type="Proteomes" id="UP000265040"/>
    </source>
</evidence>
<dbReference type="Pfam" id="PF12796">
    <property type="entry name" value="Ank_2"/>
    <property type="match status" value="1"/>
</dbReference>
<evidence type="ECO:0000259" key="12">
    <source>
        <dbReference type="Pfam" id="PF17959"/>
    </source>
</evidence>
<keyword evidence="6" id="KW-0809">Transit peptide</keyword>
<evidence type="ECO:0000256" key="11">
    <source>
        <dbReference type="PROSITE-ProRule" id="PRU00023"/>
    </source>
</evidence>
<dbReference type="GO" id="GO:0006537">
    <property type="term" value="P:glutamate biosynthetic process"/>
    <property type="evidence" value="ECO:0007669"/>
    <property type="project" value="TreeGrafter"/>
</dbReference>
<dbReference type="InterPro" id="IPR015868">
    <property type="entry name" value="Glutaminase"/>
</dbReference>
<dbReference type="Gene3D" id="1.10.238.210">
    <property type="match status" value="1"/>
</dbReference>
<dbReference type="EC" id="3.5.1.2" evidence="3"/>
<dbReference type="AlphaFoldDB" id="A0A3Q1HXV7"/>
<dbReference type="Pfam" id="PF17959">
    <property type="entry name" value="EF-hand_14"/>
    <property type="match status" value="1"/>
</dbReference>
<sequence length="649" mass="71754">MLQFRFSTVPKELFKVTLKRPLPCPRQKTWLPTLRCFSGTASVHTRAACAPLKLFHAAANRPALRAAPSAAPFRSYCVKTEGAVELDEQLKKDGVSSEAVGDKRRNPGILPSLEDLLFYTVAEGQEKIPAHKFLTALKATGLRTGDPRLKECMETLKETLKKTSDGVTLDRQQFKKCVQSNIVLLTQAFRKKFVIPDFQSFTSHIDELYENAKKLTGGQVADYIPQLAKFSPDLWAVSLCTVDGQRHTVGDTKVPFCLQSCVKPLKYAVAVHNHSTEYVHSFIGKEPSGLRFNKLFLNEDDKPHNPMVNAGAIVCTSLIKQGASNAEKFDYVSIRNKTLTSKVLRISSQTFQSERESGDRNFAIGYYLKEKKCFPEGTDMTSVLDFYFQLCSIEVTSESASVMAATLANGGICPITGERVLSPEAVRNTLSLMHSCGMYDFSGQFAFHVGLPAKSGVAGGILLVVPNVMGIMCWSPPLDKLGNSVRGIQFCTDLVELFNFHNYDNLRHFAKKHDPRREGGDQRVKSVVNLLFAAYTGDVSALRRFALSSMDMEQRDYDSRTALHVAAAEGHAEVVRFLLEACKVNPQPRDRWGNTPMDEAVHFGHHEVATILQQYQEKYIPPAAPAGAAAVAAGADNKESTEKSLDSLL</sequence>
<dbReference type="Ensembl" id="ENSATET00000012852.3">
    <property type="protein sequence ID" value="ENSATEP00000012645.2"/>
    <property type="gene ID" value="ENSATEG00000008833.3"/>
</dbReference>
<evidence type="ECO:0000256" key="10">
    <source>
        <dbReference type="ARBA" id="ARBA00049534"/>
    </source>
</evidence>
<comment type="similarity">
    <text evidence="2">Belongs to the glutaminase family.</text>
</comment>
<evidence type="ECO:0000256" key="5">
    <source>
        <dbReference type="ARBA" id="ARBA00022801"/>
    </source>
</evidence>
<evidence type="ECO:0000313" key="13">
    <source>
        <dbReference type="Ensembl" id="ENSATEP00000012645.2"/>
    </source>
</evidence>
<feature type="domain" description="Glutaminase EF-hand" evidence="12">
    <location>
        <begin position="114"/>
        <end position="196"/>
    </location>
</feature>
<dbReference type="FunFam" id="3.40.710.10:FF:000002">
    <property type="entry name" value="glutaminase kidney isoform, mitochondrial"/>
    <property type="match status" value="1"/>
</dbReference>
<dbReference type="InterPro" id="IPR036770">
    <property type="entry name" value="Ankyrin_rpt-contain_sf"/>
</dbReference>
<evidence type="ECO:0000256" key="3">
    <source>
        <dbReference type="ARBA" id="ARBA00012918"/>
    </source>
</evidence>
<comment type="catalytic activity">
    <reaction evidence="10">
        <text>L-glutamine + H2O = L-glutamate + NH4(+)</text>
        <dbReference type="Rhea" id="RHEA:15889"/>
        <dbReference type="ChEBI" id="CHEBI:15377"/>
        <dbReference type="ChEBI" id="CHEBI:28938"/>
        <dbReference type="ChEBI" id="CHEBI:29985"/>
        <dbReference type="ChEBI" id="CHEBI:58359"/>
        <dbReference type="EC" id="3.5.1.2"/>
    </reaction>
</comment>
<dbReference type="PROSITE" id="PS50088">
    <property type="entry name" value="ANK_REPEAT"/>
    <property type="match status" value="1"/>
</dbReference>
<name>A0A3Q1HXV7_ANATE</name>
<dbReference type="HAMAP" id="MF_00313">
    <property type="entry name" value="Glutaminase"/>
    <property type="match status" value="1"/>
</dbReference>
<dbReference type="FunFam" id="1.10.238.210:FF:000001">
    <property type="entry name" value="Glutaminase kidney isoform, mitochondrial"/>
    <property type="match status" value="1"/>
</dbReference>
<dbReference type="Pfam" id="PF04960">
    <property type="entry name" value="Glutaminase"/>
    <property type="match status" value="1"/>
</dbReference>
<dbReference type="Gene3D" id="3.40.710.10">
    <property type="entry name" value="DD-peptidase/beta-lactamase superfamily"/>
    <property type="match status" value="1"/>
</dbReference>
<dbReference type="PANTHER" id="PTHR12544">
    <property type="entry name" value="GLUTAMINASE"/>
    <property type="match status" value="1"/>
</dbReference>
<evidence type="ECO:0000256" key="6">
    <source>
        <dbReference type="ARBA" id="ARBA00022946"/>
    </source>
</evidence>
<keyword evidence="7" id="KW-0007">Acetylation</keyword>
<dbReference type="SMART" id="SM00248">
    <property type="entry name" value="ANK"/>
    <property type="match status" value="2"/>
</dbReference>
<dbReference type="Gene3D" id="1.25.40.20">
    <property type="entry name" value="Ankyrin repeat-containing domain"/>
    <property type="match status" value="1"/>
</dbReference>
<dbReference type="InterPro" id="IPR041541">
    <property type="entry name" value="Glutaminase_EF-hand"/>
</dbReference>
<comment type="subcellular location">
    <subcellularLocation>
        <location evidence="1">Mitochondrion</location>
    </subcellularLocation>
</comment>
<keyword evidence="9" id="KW-0496">Mitochondrion</keyword>
<dbReference type="SUPFAM" id="SSF56601">
    <property type="entry name" value="beta-lactamase/transpeptidase-like"/>
    <property type="match status" value="1"/>
</dbReference>
<dbReference type="PANTHER" id="PTHR12544:SF49">
    <property type="entry name" value="GLUTAMINASE KIDNEY ISOFORM, MITOCHONDRIAL"/>
    <property type="match status" value="1"/>
</dbReference>
<dbReference type="GO" id="GO:0004359">
    <property type="term" value="F:glutaminase activity"/>
    <property type="evidence" value="ECO:0007669"/>
    <property type="project" value="UniProtKB-EC"/>
</dbReference>
<proteinExistence type="inferred from homology"/>
<reference evidence="13" key="2">
    <citation type="submission" date="2025-08" db="UniProtKB">
        <authorList>
            <consortium name="Ensembl"/>
        </authorList>
    </citation>
    <scope>IDENTIFICATION</scope>
</reference>
<dbReference type="FunFam" id="1.25.40.20:FF:000019">
    <property type="entry name" value="Glutaminase liver isoform, mitochondrial"/>
    <property type="match status" value="1"/>
</dbReference>
<keyword evidence="5" id="KW-0378">Hydrolase</keyword>
<dbReference type="GeneTree" id="ENSGT00390000010463"/>
<evidence type="ECO:0000256" key="1">
    <source>
        <dbReference type="ARBA" id="ARBA00004173"/>
    </source>
</evidence>
<dbReference type="GO" id="GO:0005739">
    <property type="term" value="C:mitochondrion"/>
    <property type="evidence" value="ECO:0007669"/>
    <property type="project" value="UniProtKB-SubCell"/>
</dbReference>
<dbReference type="InterPro" id="IPR012338">
    <property type="entry name" value="Beta-lactam/transpept-like"/>
</dbReference>
<evidence type="ECO:0000256" key="8">
    <source>
        <dbReference type="ARBA" id="ARBA00023043"/>
    </source>
</evidence>
<accession>A0A3Q1HXV7</accession>
<feature type="repeat" description="ANK" evidence="11">
    <location>
        <begin position="558"/>
        <end position="580"/>
    </location>
</feature>